<accession>A0ABV6H632</accession>
<reference evidence="2 3" key="1">
    <citation type="submission" date="2024-09" db="EMBL/GenBank/DDBJ databases">
        <authorList>
            <person name="Sun Q."/>
            <person name="Mori K."/>
        </authorList>
    </citation>
    <scope>NUCLEOTIDE SEQUENCE [LARGE SCALE GENOMIC DNA]</scope>
    <source>
        <strain evidence="2 3">CCM 7957</strain>
    </source>
</reference>
<comment type="caution">
    <text evidence="2">The sequence shown here is derived from an EMBL/GenBank/DDBJ whole genome shotgun (WGS) entry which is preliminary data.</text>
</comment>
<organism evidence="2 3">
    <name type="scientific">Gordonia phosphorivorans</name>
    <dbReference type="NCBI Taxonomy" id="1056982"/>
    <lineage>
        <taxon>Bacteria</taxon>
        <taxon>Bacillati</taxon>
        <taxon>Actinomycetota</taxon>
        <taxon>Actinomycetes</taxon>
        <taxon>Mycobacteriales</taxon>
        <taxon>Gordoniaceae</taxon>
        <taxon>Gordonia</taxon>
    </lineage>
</organism>
<proteinExistence type="predicted"/>
<protein>
    <submittedName>
        <fullName evidence="2">DUF1837 domain-containing protein</fullName>
    </submittedName>
</protein>
<keyword evidence="3" id="KW-1185">Reference proteome</keyword>
<dbReference type="RefSeq" id="WP_382360382.1">
    <property type="nucleotide sequence ID" value="NZ_JBHLWV010000008.1"/>
</dbReference>
<dbReference type="InterPro" id="IPR014976">
    <property type="entry name" value="AbpA_HamA_C"/>
</dbReference>
<evidence type="ECO:0000259" key="1">
    <source>
        <dbReference type="Pfam" id="PF08878"/>
    </source>
</evidence>
<feature type="domain" description="Anti-bacteriophage protein A/HamA C-terminal" evidence="1">
    <location>
        <begin position="36"/>
        <end position="309"/>
    </location>
</feature>
<sequence>MVEEASVIERFQALVRGGNGSLLDFLPPFEDAVTVPGTATLVRTHFVAHDMNGAPAVEQLAGAMAEAAVDFCIPRDKIERALAESARTGSAAPIVSLNEQARDLFVKSAGSGEGGELLLFLLLERVLGRPQLISKMPLKTSSAMHVHGSDGIHASLAEDGVLDVYWGESKLYQSSSAAFKDCFESIAPFLKDDGVEERKRDLLLVRDHLNVSQAALAAHLLEYFDESNPKTLRVRWNGVCLVGFDHKKYPNLSALDEKQHQALSQQVGRWHETIGGRLDEFELVGVNIDLFCIPMPDVNALRTRVLKRMGAM</sequence>
<name>A0ABV6H632_9ACTN</name>
<dbReference type="Pfam" id="PF08878">
    <property type="entry name" value="HamA"/>
    <property type="match status" value="1"/>
</dbReference>
<dbReference type="Proteomes" id="UP001589783">
    <property type="component" value="Unassembled WGS sequence"/>
</dbReference>
<evidence type="ECO:0000313" key="2">
    <source>
        <dbReference type="EMBL" id="MFC0313705.1"/>
    </source>
</evidence>
<dbReference type="EMBL" id="JBHLWV010000008">
    <property type="protein sequence ID" value="MFC0313705.1"/>
    <property type="molecule type" value="Genomic_DNA"/>
</dbReference>
<gene>
    <name evidence="2" type="ORF">ACFFJD_02400</name>
</gene>
<evidence type="ECO:0000313" key="3">
    <source>
        <dbReference type="Proteomes" id="UP001589783"/>
    </source>
</evidence>